<dbReference type="PANTHER" id="PTHR30023">
    <property type="entry name" value="D-ALANYL-D-ALANINE CARBOXYPEPTIDASE"/>
    <property type="match status" value="1"/>
</dbReference>
<dbReference type="InterPro" id="IPR012338">
    <property type="entry name" value="Beta-lactam/transpept-like"/>
</dbReference>
<dbReference type="AlphaFoldDB" id="A0A109MXE4"/>
<name>A0A109MXE4_9BACI</name>
<reference evidence="3 4" key="1">
    <citation type="submission" date="2015-11" db="EMBL/GenBank/DDBJ databases">
        <title>Genome Sequence of Bacillus simplex strain VanAntwerpen2.</title>
        <authorList>
            <person name="Couger M.B."/>
        </authorList>
    </citation>
    <scope>NUCLEOTIDE SEQUENCE [LARGE SCALE GENOMIC DNA]</scope>
    <source>
        <strain evidence="3 4">VanAntwerpen02</strain>
    </source>
</reference>
<dbReference type="NCBIfam" id="TIGR00666">
    <property type="entry name" value="PBP4"/>
    <property type="match status" value="1"/>
</dbReference>
<dbReference type="GO" id="GO:0006508">
    <property type="term" value="P:proteolysis"/>
    <property type="evidence" value="ECO:0007669"/>
    <property type="project" value="InterPro"/>
</dbReference>
<comment type="similarity">
    <text evidence="1">Belongs to the peptidase S13 family.</text>
</comment>
<dbReference type="SUPFAM" id="SSF56601">
    <property type="entry name" value="beta-lactamase/transpeptidase-like"/>
    <property type="match status" value="1"/>
</dbReference>
<gene>
    <name evidence="3" type="ORF">AS888_21060</name>
</gene>
<evidence type="ECO:0000313" key="3">
    <source>
        <dbReference type="EMBL" id="KWW17997.1"/>
    </source>
</evidence>
<dbReference type="PANTHER" id="PTHR30023:SF0">
    <property type="entry name" value="PENICILLIN-SENSITIVE CARBOXYPEPTIDASE A"/>
    <property type="match status" value="1"/>
</dbReference>
<dbReference type="Pfam" id="PF02113">
    <property type="entry name" value="Peptidase_S13"/>
    <property type="match status" value="1"/>
</dbReference>
<protein>
    <submittedName>
        <fullName evidence="3">D-alanyl-D-alanine carboxypeptidase</fullName>
    </submittedName>
</protein>
<sequence length="498" mass="54402">MGLTYKRKVSFIFFLFLIGIFHGESMQAAKEEGTVGQEIQRILEDSPSLSGALVGISIRSAETGELIYERGSQTRLRPASNLKLLTAAAALETLGEDHVFLTEVYVKGVQVGHVLQGNLYLKGKGDPTLLEENFDELAASLKQKKVTLIHGDLIGDDSWYDDIRYSKDLVWSDEQEYYGAAVSALTASPDEDYDTGTIIVKITPGDKAGGKAVVKKTPETDQVKIINKTKTVAADGHRKIEIDRSHGTRTITVTGTIPENSREVKEWIPVKDPTEYAMSLFAKSMRKQGIKIVGERKKGKTPIGANLIASHRSMPLSQLLIPFMKLSNNSHAEILIKEMGKEAGGEGSWKDGLKVAGNEMKSLGLDMQTIKMRDGSGISQVNMIPANEITRLLYAVQEKTWFPAYLNALPVAGIENRMVGGTLRKRMKGTVASGNVRAKTGTITGTSSLAGYVTTKRGEKVIFSIILNNFVEEKGITAIQDKIAVMLAEQERVLAAGR</sequence>
<keyword evidence="2" id="KW-0378">Hydrolase</keyword>
<organism evidence="3 4">
    <name type="scientific">Peribacillus simplex</name>
    <dbReference type="NCBI Taxonomy" id="1478"/>
    <lineage>
        <taxon>Bacteria</taxon>
        <taxon>Bacillati</taxon>
        <taxon>Bacillota</taxon>
        <taxon>Bacilli</taxon>
        <taxon>Bacillales</taxon>
        <taxon>Bacillaceae</taxon>
        <taxon>Peribacillus</taxon>
    </lineage>
</organism>
<accession>A0A109MXE4</accession>
<evidence type="ECO:0000256" key="2">
    <source>
        <dbReference type="ARBA" id="ARBA00022801"/>
    </source>
</evidence>
<dbReference type="Proteomes" id="UP000064189">
    <property type="component" value="Unassembled WGS sequence"/>
</dbReference>
<comment type="caution">
    <text evidence="3">The sequence shown here is derived from an EMBL/GenBank/DDBJ whole genome shotgun (WGS) entry which is preliminary data.</text>
</comment>
<dbReference type="GO" id="GO:0000270">
    <property type="term" value="P:peptidoglycan metabolic process"/>
    <property type="evidence" value="ECO:0007669"/>
    <property type="project" value="TreeGrafter"/>
</dbReference>
<dbReference type="PRINTS" id="PR00922">
    <property type="entry name" value="DADACBPTASE3"/>
</dbReference>
<evidence type="ECO:0000313" key="4">
    <source>
        <dbReference type="Proteomes" id="UP000064189"/>
    </source>
</evidence>
<dbReference type="EMBL" id="LNNH01000025">
    <property type="protein sequence ID" value="KWW17997.1"/>
    <property type="molecule type" value="Genomic_DNA"/>
</dbReference>
<dbReference type="Gene3D" id="3.50.80.20">
    <property type="entry name" value="D-Ala-D-Ala carboxypeptidase C, peptidase S13"/>
    <property type="match status" value="1"/>
</dbReference>
<dbReference type="InterPro" id="IPR000667">
    <property type="entry name" value="Peptidase_S13"/>
</dbReference>
<dbReference type="Gene3D" id="3.40.710.10">
    <property type="entry name" value="DD-peptidase/beta-lactamase superfamily"/>
    <property type="match status" value="2"/>
</dbReference>
<keyword evidence="4" id="KW-1185">Reference proteome</keyword>
<evidence type="ECO:0000256" key="1">
    <source>
        <dbReference type="ARBA" id="ARBA00006096"/>
    </source>
</evidence>
<keyword evidence="3" id="KW-0121">Carboxypeptidase</keyword>
<dbReference type="GO" id="GO:0004185">
    <property type="term" value="F:serine-type carboxypeptidase activity"/>
    <property type="evidence" value="ECO:0007669"/>
    <property type="project" value="InterPro"/>
</dbReference>
<proteinExistence type="inferred from homology"/>
<keyword evidence="3" id="KW-0645">Protease</keyword>